<keyword evidence="7 8" id="KW-0472">Membrane</keyword>
<dbReference type="Gene3D" id="1.20.1640.10">
    <property type="entry name" value="Multidrug efflux transporter AcrB transmembrane domain"/>
    <property type="match status" value="2"/>
</dbReference>
<dbReference type="PANTHER" id="PTHR32063:SF12">
    <property type="entry name" value="CATION EFFLUX SYSTEM PROTEIN"/>
    <property type="match status" value="1"/>
</dbReference>
<dbReference type="SUPFAM" id="SSF82866">
    <property type="entry name" value="Multidrug efflux transporter AcrB transmembrane domain"/>
    <property type="match status" value="2"/>
</dbReference>
<dbReference type="NCBIfam" id="TIGR00914">
    <property type="entry name" value="2A0601"/>
    <property type="match status" value="1"/>
</dbReference>
<feature type="transmembrane region" description="Helical" evidence="8">
    <location>
        <begin position="899"/>
        <end position="919"/>
    </location>
</feature>
<dbReference type="GO" id="GO:0042910">
    <property type="term" value="F:xenobiotic transmembrane transporter activity"/>
    <property type="evidence" value="ECO:0007669"/>
    <property type="project" value="TreeGrafter"/>
</dbReference>
<feature type="transmembrane region" description="Helical" evidence="8">
    <location>
        <begin position="479"/>
        <end position="502"/>
    </location>
</feature>
<evidence type="ECO:0000313" key="10">
    <source>
        <dbReference type="Proteomes" id="UP000239735"/>
    </source>
</evidence>
<feature type="transmembrane region" description="Helical" evidence="8">
    <location>
        <begin position="925"/>
        <end position="949"/>
    </location>
</feature>
<feature type="transmembrane region" description="Helical" evidence="8">
    <location>
        <begin position="447"/>
        <end position="467"/>
    </location>
</feature>
<evidence type="ECO:0000256" key="8">
    <source>
        <dbReference type="SAM" id="Phobius"/>
    </source>
</evidence>
<feature type="transmembrane region" description="Helical" evidence="8">
    <location>
        <begin position="982"/>
        <end position="1003"/>
    </location>
</feature>
<dbReference type="Pfam" id="PF00873">
    <property type="entry name" value="ACR_tran"/>
    <property type="match status" value="1"/>
</dbReference>
<organism evidence="9 10">
    <name type="scientific">Candidatus Sulfuritelmatomonas gaucii</name>
    <dbReference type="NCBI Taxonomy" id="2043161"/>
    <lineage>
        <taxon>Bacteria</taxon>
        <taxon>Pseudomonadati</taxon>
        <taxon>Acidobacteriota</taxon>
        <taxon>Terriglobia</taxon>
        <taxon>Terriglobales</taxon>
        <taxon>Acidobacteriaceae</taxon>
        <taxon>Candidatus Sulfuritelmatomonas</taxon>
    </lineage>
</organism>
<evidence type="ECO:0000256" key="6">
    <source>
        <dbReference type="ARBA" id="ARBA00022989"/>
    </source>
</evidence>
<sequence length="1056" mass="115982">MLRALVEFALKNRWLVLGGTLVLTAWGIVSFRNLPIEAYPDVANNYVQIITQWPGRSAEEIERQVTVPVEIQMAGIPHLTHLRSTTLAGLSSLMLIFDDDSTSDMNRQHVLERLSQVSLPANLVPQMGTDWSPVGQIYWYTLESTNPAYDVMEKKSLEDWTLEKSFKGVTGVVDVSSFGGATKEYQIKLDPEKLVVYGLSIAQVEQQVANNNTNGGGSFIEEGSQQINVQSLGLYTTVQDIENTVVKTANGTAIRVKDIATVSQGPKIRLGQIGRATHRSDGAIVDNSDTVEGIVLLQKGDDSDPVLQGIHSEVEKLNNGILPKGVKIVPFLDRSDLVKFTVDTVERNLTEGVILVSIILFLFLGNVRGAIVVALTIPFALLFAAICLDLIHIPANLLSLGALDFGMVVDGTVVMIENMVRHLSLQNDTRTPAERIRDAAHEVQRPVFYARGIIITSYLPIFTLQSVEGRLFKPMAWTVTFALVGALVFAILIAPVMGGIVFQKGAKEWKNPMMHWLTGHYRTAVRSAILHRNVTLGVSIVLFAFALFLSFGGPIGSEFLPHLDEGSIWVRGTLPPSEGPTASIDFTNQARRVMASFPEVTQVVSQTGRPDDGTDTAGFFNTEYFVDLKPKEQWRPVFHQNKEALIAAIDEQLEKFPGVLWNYSQPISDNMEEAVSGVKGELAVKLYGDNLRTLENTAELIQAQMATIRGIEDLGVFRIVGQPNLNFTVDREAAARWGINVADVQDAIQTAVGSNALTQVQQGEARYDVTLRYQKPYRDTRQAIEDVRLLAPSGERVSLAQLTKVSTDDGAEQINREGGQRYIAIKYSVRGRDLGSTVEEAIGMVEQNVKLPSGYHLEWAGEFASQKRADKRMALVIPITVLAIFLILYTMFRSYKWSVIVLVSVIMASIGGPLALFITHTNFSVSSAVGFLALFGVSVETGVIMLEYINQLRARRKGSEVSDEEHIIAAAVDGAVLRLRPVMMTMLVATLGLLPAALSHAIGSDSQRPFAIVIVGGLLANLIIGVFLMPTLYVWMARENDVLPEVNNQGEDHVAH</sequence>
<feature type="transmembrane region" description="Helical" evidence="8">
    <location>
        <begin position="534"/>
        <end position="553"/>
    </location>
</feature>
<evidence type="ECO:0000256" key="7">
    <source>
        <dbReference type="ARBA" id="ARBA00023136"/>
    </source>
</evidence>
<gene>
    <name evidence="9" type="ORF">SBA5_630003</name>
</gene>
<dbReference type="InterPro" id="IPR027463">
    <property type="entry name" value="AcrB_DN_DC_subdom"/>
</dbReference>
<keyword evidence="5 8" id="KW-0812">Transmembrane</keyword>
<reference evidence="10" key="1">
    <citation type="submission" date="2018-02" db="EMBL/GenBank/DDBJ databases">
        <authorList>
            <person name="Hausmann B."/>
        </authorList>
    </citation>
    <scope>NUCLEOTIDE SEQUENCE [LARGE SCALE GENOMIC DNA]</scope>
    <source>
        <strain evidence="10">Peat soil MAG SbA5</strain>
    </source>
</reference>
<comment type="subcellular location">
    <subcellularLocation>
        <location evidence="1">Cell membrane</location>
        <topology evidence="1">Multi-pass membrane protein</topology>
    </subcellularLocation>
</comment>
<dbReference type="PRINTS" id="PR00702">
    <property type="entry name" value="ACRIFLAVINRP"/>
</dbReference>
<evidence type="ECO:0000256" key="4">
    <source>
        <dbReference type="ARBA" id="ARBA00022475"/>
    </source>
</evidence>
<dbReference type="SUPFAM" id="SSF82693">
    <property type="entry name" value="Multidrug efflux transporter AcrB pore domain, PN1, PN2, PC1 and PC2 subdomains"/>
    <property type="match status" value="2"/>
</dbReference>
<dbReference type="Gene3D" id="3.30.2090.10">
    <property type="entry name" value="Multidrug efflux transporter AcrB TolC docking domain, DN and DC subdomains"/>
    <property type="match status" value="2"/>
</dbReference>
<dbReference type="GO" id="GO:0005886">
    <property type="term" value="C:plasma membrane"/>
    <property type="evidence" value="ECO:0007669"/>
    <property type="project" value="UniProtKB-SubCell"/>
</dbReference>
<dbReference type="GO" id="GO:0008324">
    <property type="term" value="F:monoatomic cation transmembrane transporter activity"/>
    <property type="evidence" value="ECO:0007669"/>
    <property type="project" value="InterPro"/>
</dbReference>
<keyword evidence="6 8" id="KW-1133">Transmembrane helix</keyword>
<dbReference type="Gene3D" id="3.30.70.1440">
    <property type="entry name" value="Multidrug efflux transporter AcrB pore domain"/>
    <property type="match status" value="1"/>
</dbReference>
<dbReference type="EMBL" id="OKRB01000123">
    <property type="protein sequence ID" value="SPE28090.1"/>
    <property type="molecule type" value="Genomic_DNA"/>
</dbReference>
<name>A0A2N9LXZ2_9BACT</name>
<dbReference type="AlphaFoldDB" id="A0A2N9LXZ2"/>
<evidence type="ECO:0000256" key="5">
    <source>
        <dbReference type="ARBA" id="ARBA00022692"/>
    </source>
</evidence>
<dbReference type="InterPro" id="IPR001036">
    <property type="entry name" value="Acrflvin-R"/>
</dbReference>
<feature type="transmembrane region" description="Helical" evidence="8">
    <location>
        <begin position="348"/>
        <end position="364"/>
    </location>
</feature>
<evidence type="ECO:0000256" key="1">
    <source>
        <dbReference type="ARBA" id="ARBA00004651"/>
    </source>
</evidence>
<evidence type="ECO:0000256" key="3">
    <source>
        <dbReference type="ARBA" id="ARBA00022448"/>
    </source>
</evidence>
<keyword evidence="3" id="KW-0813">Transport</keyword>
<proteinExistence type="inferred from homology"/>
<dbReference type="Gene3D" id="3.30.70.1320">
    <property type="entry name" value="Multidrug efflux transporter AcrB pore domain like"/>
    <property type="match status" value="1"/>
</dbReference>
<dbReference type="Gene3D" id="3.30.70.1430">
    <property type="entry name" value="Multidrug efflux transporter AcrB pore domain"/>
    <property type="match status" value="2"/>
</dbReference>
<evidence type="ECO:0000313" key="9">
    <source>
        <dbReference type="EMBL" id="SPE28090.1"/>
    </source>
</evidence>
<evidence type="ECO:0000256" key="2">
    <source>
        <dbReference type="ARBA" id="ARBA00010942"/>
    </source>
</evidence>
<comment type="similarity">
    <text evidence="2">Belongs to the resistance-nodulation-cell division (RND) (TC 2.A.6) family.</text>
</comment>
<protein>
    <submittedName>
        <fullName evidence="9">Heavy metal efflux pump, CzcA family</fullName>
    </submittedName>
</protein>
<feature type="transmembrane region" description="Helical" evidence="8">
    <location>
        <begin position="371"/>
        <end position="391"/>
    </location>
</feature>
<feature type="transmembrane region" description="Helical" evidence="8">
    <location>
        <begin position="1009"/>
        <end position="1035"/>
    </location>
</feature>
<dbReference type="Proteomes" id="UP000239735">
    <property type="component" value="Unassembled WGS sequence"/>
</dbReference>
<dbReference type="OrthoDB" id="9757876at2"/>
<dbReference type="SUPFAM" id="SSF82714">
    <property type="entry name" value="Multidrug efflux transporter AcrB TolC docking domain, DN and DC subdomains"/>
    <property type="match status" value="2"/>
</dbReference>
<feature type="transmembrane region" description="Helical" evidence="8">
    <location>
        <begin position="397"/>
        <end position="416"/>
    </location>
</feature>
<keyword evidence="4" id="KW-1003">Cell membrane</keyword>
<accession>A0A2N9LXZ2</accession>
<dbReference type="InterPro" id="IPR004763">
    <property type="entry name" value="CusA-like"/>
</dbReference>
<dbReference type="PANTHER" id="PTHR32063">
    <property type="match status" value="1"/>
</dbReference>
<feature type="transmembrane region" description="Helical" evidence="8">
    <location>
        <begin position="873"/>
        <end position="892"/>
    </location>
</feature>